<dbReference type="Proteomes" id="UP000029922">
    <property type="component" value="Unassembled WGS sequence"/>
</dbReference>
<dbReference type="InterPro" id="IPR007235">
    <property type="entry name" value="Glyco_trans_28_C"/>
</dbReference>
<comment type="subcellular location">
    <subcellularLocation>
        <location evidence="10">Cell membrane</location>
        <topology evidence="10">Peripheral membrane protein</topology>
        <orientation evidence="10">Cytoplasmic side</orientation>
    </subcellularLocation>
</comment>
<accession>A0A099TWR3</accession>
<dbReference type="CDD" id="cd03785">
    <property type="entry name" value="GT28_MurG"/>
    <property type="match status" value="1"/>
</dbReference>
<dbReference type="PANTHER" id="PTHR21015:SF22">
    <property type="entry name" value="GLYCOSYLTRANSFERASE"/>
    <property type="match status" value="1"/>
</dbReference>
<evidence type="ECO:0000259" key="12">
    <source>
        <dbReference type="Pfam" id="PF04101"/>
    </source>
</evidence>
<dbReference type="EMBL" id="JRPD02000009">
    <property type="protein sequence ID" value="TLE00206.1"/>
    <property type="molecule type" value="Genomic_DNA"/>
</dbReference>
<gene>
    <name evidence="10 13" type="primary">murG</name>
    <name evidence="14" type="ORF">LS73_005215</name>
    <name evidence="13" type="ORF">NCTC12714_00476</name>
</gene>
<comment type="pathway">
    <text evidence="10">Cell wall biogenesis; peptidoglycan biosynthesis.</text>
</comment>
<keyword evidence="2 10" id="KW-0132">Cell division</keyword>
<dbReference type="PANTHER" id="PTHR21015">
    <property type="entry name" value="UDP-N-ACETYLGLUCOSAMINE--N-ACETYLMURAMYL-(PENTAPEPTIDE) PYROPHOSPHORYL-UNDECAPRENOL N-ACETYLGLUCOSAMINE TRANSFERASE 1"/>
    <property type="match status" value="1"/>
</dbReference>
<evidence type="ECO:0000256" key="3">
    <source>
        <dbReference type="ARBA" id="ARBA00022676"/>
    </source>
</evidence>
<evidence type="ECO:0000259" key="11">
    <source>
        <dbReference type="Pfam" id="PF03033"/>
    </source>
</evidence>
<evidence type="ECO:0000256" key="2">
    <source>
        <dbReference type="ARBA" id="ARBA00022618"/>
    </source>
</evidence>
<dbReference type="Proteomes" id="UP000255139">
    <property type="component" value="Unassembled WGS sequence"/>
</dbReference>
<reference evidence="14 15" key="1">
    <citation type="journal article" date="2014" name="Genome Announc.">
        <title>Draft genome sequences of eight enterohepatic helicobacter species isolated from both laboratory and wild rodents.</title>
        <authorList>
            <person name="Sheh A."/>
            <person name="Shen Z."/>
            <person name="Fox J.G."/>
        </authorList>
    </citation>
    <scope>NUCLEOTIDE SEQUENCE [LARGE SCALE GENOMIC DNA]</scope>
    <source>
        <strain evidence="14 15">ST1</strain>
    </source>
</reference>
<dbReference type="STRING" id="216.LS73_03570"/>
<dbReference type="Gene3D" id="3.40.50.2000">
    <property type="entry name" value="Glycogen Phosphorylase B"/>
    <property type="match status" value="2"/>
</dbReference>
<dbReference type="InterPro" id="IPR006009">
    <property type="entry name" value="GlcNAc_MurG"/>
</dbReference>
<evidence type="ECO:0000256" key="1">
    <source>
        <dbReference type="ARBA" id="ARBA00022475"/>
    </source>
</evidence>
<feature type="binding site" evidence="10">
    <location>
        <position position="182"/>
    </location>
    <ligand>
        <name>UDP-N-acetyl-alpha-D-glucosamine</name>
        <dbReference type="ChEBI" id="CHEBI:57705"/>
    </ligand>
</feature>
<evidence type="ECO:0000256" key="4">
    <source>
        <dbReference type="ARBA" id="ARBA00022679"/>
    </source>
</evidence>
<feature type="binding site" evidence="10">
    <location>
        <position position="126"/>
    </location>
    <ligand>
        <name>UDP-N-acetyl-alpha-D-glucosamine</name>
        <dbReference type="ChEBI" id="CHEBI:57705"/>
    </ligand>
</feature>
<comment type="function">
    <text evidence="10">Cell wall formation. Catalyzes the transfer of a GlcNAc subunit on undecaprenyl-pyrophosphoryl-MurNAc-pentapeptide (lipid intermediate I) to form undecaprenyl-pyrophosphoryl-MurNAc-(pentapeptide)GlcNAc (lipid intermediate II).</text>
</comment>
<comment type="similarity">
    <text evidence="10">Belongs to the glycosyltransferase 28 family. MurG subfamily.</text>
</comment>
<evidence type="ECO:0000256" key="8">
    <source>
        <dbReference type="ARBA" id="ARBA00023306"/>
    </source>
</evidence>
<feature type="binding site" evidence="10">
    <location>
        <begin position="12"/>
        <end position="14"/>
    </location>
    <ligand>
        <name>UDP-N-acetyl-alpha-D-glucosamine</name>
        <dbReference type="ChEBI" id="CHEBI:57705"/>
    </ligand>
</feature>
<dbReference type="OrthoDB" id="9808936at2"/>
<dbReference type="UniPathway" id="UPA00219"/>
<reference evidence="13 16" key="2">
    <citation type="submission" date="2018-06" db="EMBL/GenBank/DDBJ databases">
        <authorList>
            <consortium name="Pathogen Informatics"/>
            <person name="Doyle S."/>
        </authorList>
    </citation>
    <scope>NUCLEOTIDE SEQUENCE [LARGE SCALE GENOMIC DNA]</scope>
    <source>
        <strain evidence="13 16">NCTC12714</strain>
    </source>
</reference>
<evidence type="ECO:0000313" key="16">
    <source>
        <dbReference type="Proteomes" id="UP000255139"/>
    </source>
</evidence>
<keyword evidence="6 10" id="KW-0573">Peptidoglycan synthesis</keyword>
<evidence type="ECO:0000313" key="15">
    <source>
        <dbReference type="Proteomes" id="UP000029922"/>
    </source>
</evidence>
<dbReference type="SUPFAM" id="SSF53756">
    <property type="entry name" value="UDP-Glycosyltransferase/glycogen phosphorylase"/>
    <property type="match status" value="2"/>
</dbReference>
<sequence length="386" mass="42887">MQHTIAITGGGTGGHLSIAKALGIACKAQGINTLYIGGTRGQDKEWFYGGNIFDNMFFLDSVPVVNQRGLNKFKALGKNIIQAKKAKKIMQDLNTSACISVGGFCAASGGFGSLIGGIPLFIHEQNAFIGSLNKLLKPFCNLFFSSFTFNNSIITPYPVNEIFFDKQRVRKNLNFILFLGGSQGAKAINDLALALAISCHEKGIKIIHQTGKADYKRVQTEYQKLGFSTKMPDIELNQNSSKESKMQDYISKANNETKLKKEVILFDFSSELANIISISDFCISRAGASSLWELTSNGLPTLFIPYPYAAKNHQYFNAKFLSDKDLAILYVEEQIKECYRNNDLTQKLLEEIISYPLEQCSKNLINHAKRDGAKEIINRVIQDINN</sequence>
<dbReference type="GO" id="GO:0008360">
    <property type="term" value="P:regulation of cell shape"/>
    <property type="evidence" value="ECO:0007669"/>
    <property type="project" value="UniProtKB-KW"/>
</dbReference>
<dbReference type="Pfam" id="PF04101">
    <property type="entry name" value="Glyco_tran_28_C"/>
    <property type="match status" value="1"/>
</dbReference>
<feature type="domain" description="Glycosyl transferase family 28 C-terminal" evidence="12">
    <location>
        <begin position="176"/>
        <end position="375"/>
    </location>
</feature>
<organism evidence="13 16">
    <name type="scientific">Helicobacter muridarum</name>
    <dbReference type="NCBI Taxonomy" id="216"/>
    <lineage>
        <taxon>Bacteria</taxon>
        <taxon>Pseudomonadati</taxon>
        <taxon>Campylobacterota</taxon>
        <taxon>Epsilonproteobacteria</taxon>
        <taxon>Campylobacterales</taxon>
        <taxon>Helicobacteraceae</taxon>
        <taxon>Helicobacter</taxon>
    </lineage>
</organism>
<dbReference type="AlphaFoldDB" id="A0A099TWR3"/>
<evidence type="ECO:0000256" key="6">
    <source>
        <dbReference type="ARBA" id="ARBA00022984"/>
    </source>
</evidence>
<dbReference type="GO" id="GO:0009252">
    <property type="term" value="P:peptidoglycan biosynthetic process"/>
    <property type="evidence" value="ECO:0007669"/>
    <property type="project" value="UniProtKB-UniRule"/>
</dbReference>
<comment type="caution">
    <text evidence="10">Lacks conserved residue(s) required for the propagation of feature annotation.</text>
</comment>
<dbReference type="RefSeq" id="WP_034557635.1">
    <property type="nucleotide sequence ID" value="NZ_FZML01000004.1"/>
</dbReference>
<dbReference type="HAMAP" id="MF_00033">
    <property type="entry name" value="MurG"/>
    <property type="match status" value="1"/>
</dbReference>
<evidence type="ECO:0000256" key="5">
    <source>
        <dbReference type="ARBA" id="ARBA00022960"/>
    </source>
</evidence>
<keyword evidence="16" id="KW-1185">Reference proteome</keyword>
<dbReference type="GO" id="GO:0051301">
    <property type="term" value="P:cell division"/>
    <property type="evidence" value="ECO:0007669"/>
    <property type="project" value="UniProtKB-KW"/>
</dbReference>
<proteinExistence type="inferred from homology"/>
<keyword evidence="3 10" id="KW-0328">Glycosyltransferase</keyword>
<feature type="binding site" evidence="10">
    <location>
        <position position="314"/>
    </location>
    <ligand>
        <name>UDP-N-acetyl-alpha-D-glucosamine</name>
        <dbReference type="ChEBI" id="CHEBI:57705"/>
    </ligand>
</feature>
<protein>
    <recommendedName>
        <fullName evidence="10">UDP-N-acetylglucosamine--N-acetylmuramyl-(pentapeptide) pyrophosphoryl-undecaprenol N-acetylglucosamine transferase</fullName>
        <ecNumber evidence="10">2.4.1.227</ecNumber>
    </recommendedName>
    <alternativeName>
        <fullName evidence="10">Undecaprenyl-PP-MurNAc-pentapeptide-UDPGlcNAc GlcNAc transferase</fullName>
    </alternativeName>
</protein>
<evidence type="ECO:0000313" key="14">
    <source>
        <dbReference type="EMBL" id="TLE00206.1"/>
    </source>
</evidence>
<keyword evidence="9 10" id="KW-0961">Cell wall biogenesis/degradation</keyword>
<name>A0A099TWR3_9HELI</name>
<dbReference type="GO" id="GO:0050511">
    <property type="term" value="F:undecaprenyldiphospho-muramoylpentapeptide beta-N-acetylglucosaminyltransferase activity"/>
    <property type="evidence" value="ECO:0007669"/>
    <property type="project" value="UniProtKB-UniRule"/>
</dbReference>
<keyword evidence="4 10" id="KW-0808">Transferase</keyword>
<feature type="domain" description="Glycosyltransferase family 28 N-terminal" evidence="11">
    <location>
        <begin position="5"/>
        <end position="141"/>
    </location>
</feature>
<dbReference type="GO" id="GO:0071555">
    <property type="term" value="P:cell wall organization"/>
    <property type="evidence" value="ECO:0007669"/>
    <property type="project" value="UniProtKB-KW"/>
</dbReference>
<dbReference type="InterPro" id="IPR004276">
    <property type="entry name" value="GlycoTrans_28_N"/>
</dbReference>
<dbReference type="EMBL" id="UGJE01000002">
    <property type="protein sequence ID" value="STQ85690.1"/>
    <property type="molecule type" value="Genomic_DNA"/>
</dbReference>
<dbReference type="GO" id="GO:0005975">
    <property type="term" value="P:carbohydrate metabolic process"/>
    <property type="evidence" value="ECO:0007669"/>
    <property type="project" value="InterPro"/>
</dbReference>
<keyword evidence="7 10" id="KW-0472">Membrane</keyword>
<dbReference type="GO" id="GO:0005886">
    <property type="term" value="C:plasma membrane"/>
    <property type="evidence" value="ECO:0007669"/>
    <property type="project" value="UniProtKB-SubCell"/>
</dbReference>
<evidence type="ECO:0000256" key="9">
    <source>
        <dbReference type="ARBA" id="ARBA00023316"/>
    </source>
</evidence>
<dbReference type="EC" id="2.4.1.227" evidence="10"/>
<keyword evidence="5 10" id="KW-0133">Cell shape</keyword>
<dbReference type="Pfam" id="PF03033">
    <property type="entry name" value="Glyco_transf_28"/>
    <property type="match status" value="1"/>
</dbReference>
<evidence type="ECO:0000313" key="13">
    <source>
        <dbReference type="EMBL" id="STQ85690.1"/>
    </source>
</evidence>
<keyword evidence="1 10" id="KW-1003">Cell membrane</keyword>
<comment type="catalytic activity">
    <reaction evidence="10">
        <text>di-trans,octa-cis-undecaprenyl diphospho-N-acetyl-alpha-D-muramoyl-L-alanyl-D-glutamyl-meso-2,6-diaminopimeloyl-D-alanyl-D-alanine + UDP-N-acetyl-alpha-D-glucosamine = di-trans,octa-cis-undecaprenyl diphospho-[N-acetyl-alpha-D-glucosaminyl-(1-&gt;4)]-N-acetyl-alpha-D-muramoyl-L-alanyl-D-glutamyl-meso-2,6-diaminopimeloyl-D-alanyl-D-alanine + UDP + H(+)</text>
        <dbReference type="Rhea" id="RHEA:31227"/>
        <dbReference type="ChEBI" id="CHEBI:15378"/>
        <dbReference type="ChEBI" id="CHEBI:57705"/>
        <dbReference type="ChEBI" id="CHEBI:58223"/>
        <dbReference type="ChEBI" id="CHEBI:61387"/>
        <dbReference type="ChEBI" id="CHEBI:61388"/>
        <dbReference type="EC" id="2.4.1.227"/>
    </reaction>
</comment>
<keyword evidence="8 10" id="KW-0131">Cell cycle</keyword>
<evidence type="ECO:0000256" key="7">
    <source>
        <dbReference type="ARBA" id="ARBA00023136"/>
    </source>
</evidence>
<evidence type="ECO:0000256" key="10">
    <source>
        <dbReference type="HAMAP-Rule" id="MF_00033"/>
    </source>
</evidence>